<dbReference type="HOGENOM" id="CLU_2533520_0_0_1"/>
<proteinExistence type="predicted"/>
<dbReference type="AlphaFoldDB" id="W7F4J4"/>
<organism evidence="1 2">
    <name type="scientific">Bipolaris victoriae (strain FI3)</name>
    <name type="common">Victoria blight of oats agent</name>
    <name type="synonym">Cochliobolus victoriae</name>
    <dbReference type="NCBI Taxonomy" id="930091"/>
    <lineage>
        <taxon>Eukaryota</taxon>
        <taxon>Fungi</taxon>
        <taxon>Dikarya</taxon>
        <taxon>Ascomycota</taxon>
        <taxon>Pezizomycotina</taxon>
        <taxon>Dothideomycetes</taxon>
        <taxon>Pleosporomycetidae</taxon>
        <taxon>Pleosporales</taxon>
        <taxon>Pleosporineae</taxon>
        <taxon>Pleosporaceae</taxon>
        <taxon>Bipolaris</taxon>
    </lineage>
</organism>
<sequence length="84" mass="8530">REPQRSKGRIIGNVLEGVGGVIGGAIDLGTIGGAIQGQNQKRDPQRSRGHNIGKVIGGFGDGLGAFADIIQIGGSVQGQEQPQA</sequence>
<accession>W7F4J4</accession>
<gene>
    <name evidence="1" type="ORF">COCVIDRAFT_21484</name>
</gene>
<dbReference type="Proteomes" id="UP000054337">
    <property type="component" value="Unassembled WGS sequence"/>
</dbReference>
<dbReference type="OrthoDB" id="3695145at2759"/>
<reference evidence="1 2" key="1">
    <citation type="journal article" date="2013" name="PLoS Genet.">
        <title>Comparative genome structure, secondary metabolite, and effector coding capacity across Cochliobolus pathogens.</title>
        <authorList>
            <person name="Condon B.J."/>
            <person name="Leng Y."/>
            <person name="Wu D."/>
            <person name="Bushley K.E."/>
            <person name="Ohm R.A."/>
            <person name="Otillar R."/>
            <person name="Martin J."/>
            <person name="Schackwitz W."/>
            <person name="Grimwood J."/>
            <person name="MohdZainudin N."/>
            <person name="Xue C."/>
            <person name="Wang R."/>
            <person name="Manning V.A."/>
            <person name="Dhillon B."/>
            <person name="Tu Z.J."/>
            <person name="Steffenson B.J."/>
            <person name="Salamov A."/>
            <person name="Sun H."/>
            <person name="Lowry S."/>
            <person name="LaButti K."/>
            <person name="Han J."/>
            <person name="Copeland A."/>
            <person name="Lindquist E."/>
            <person name="Barry K."/>
            <person name="Schmutz J."/>
            <person name="Baker S.E."/>
            <person name="Ciuffetti L.M."/>
            <person name="Grigoriev I.V."/>
            <person name="Zhong S."/>
            <person name="Turgeon B.G."/>
        </authorList>
    </citation>
    <scope>NUCLEOTIDE SEQUENCE [LARGE SCALE GENOMIC DNA]</scope>
    <source>
        <strain evidence="1 2">FI3</strain>
    </source>
</reference>
<evidence type="ECO:0000313" key="2">
    <source>
        <dbReference type="Proteomes" id="UP000054337"/>
    </source>
</evidence>
<keyword evidence="2" id="KW-1185">Reference proteome</keyword>
<feature type="non-terminal residue" evidence="1">
    <location>
        <position position="1"/>
    </location>
</feature>
<protein>
    <submittedName>
        <fullName evidence="1">Uncharacterized protein</fullName>
    </submittedName>
</protein>
<evidence type="ECO:0000313" key="1">
    <source>
        <dbReference type="EMBL" id="EUN32985.1"/>
    </source>
</evidence>
<name>W7F4J4_BIPV3</name>
<dbReference type="RefSeq" id="XP_014562529.1">
    <property type="nucleotide sequence ID" value="XM_014707043.1"/>
</dbReference>
<dbReference type="EMBL" id="KI968691">
    <property type="protein sequence ID" value="EUN32985.1"/>
    <property type="molecule type" value="Genomic_DNA"/>
</dbReference>
<dbReference type="GeneID" id="26252723"/>